<comment type="similarity">
    <text evidence="1">Belongs to the LCA5 family.</text>
</comment>
<feature type="compositionally biased region" description="Polar residues" evidence="4">
    <location>
        <begin position="565"/>
        <end position="596"/>
    </location>
</feature>
<feature type="region of interest" description="Disordered" evidence="4">
    <location>
        <begin position="642"/>
        <end position="674"/>
    </location>
</feature>
<evidence type="ECO:0000313" key="7">
    <source>
        <dbReference type="Proteomes" id="UP000324632"/>
    </source>
</evidence>
<feature type="region of interest" description="Disordered" evidence="4">
    <location>
        <begin position="448"/>
        <end position="623"/>
    </location>
</feature>
<dbReference type="Pfam" id="PF15619">
    <property type="entry name" value="Lebercilin"/>
    <property type="match status" value="1"/>
</dbReference>
<gene>
    <name evidence="6" type="ORF">E1301_Tti002552</name>
</gene>
<evidence type="ECO:0000256" key="3">
    <source>
        <dbReference type="SAM" id="Coils"/>
    </source>
</evidence>
<feature type="region of interest" description="Disordered" evidence="4">
    <location>
        <begin position="347"/>
        <end position="404"/>
    </location>
</feature>
<proteinExistence type="inferred from homology"/>
<dbReference type="PANTHER" id="PTHR16650">
    <property type="entry name" value="C21ORF13-RELATED"/>
    <property type="match status" value="1"/>
</dbReference>
<dbReference type="PANTHER" id="PTHR16650:SF10">
    <property type="entry name" value="LEBERCILIN"/>
    <property type="match status" value="1"/>
</dbReference>
<feature type="compositionally biased region" description="Basic and acidic residues" evidence="4">
    <location>
        <begin position="51"/>
        <end position="65"/>
    </location>
</feature>
<feature type="compositionally biased region" description="Polar residues" evidence="4">
    <location>
        <begin position="727"/>
        <end position="744"/>
    </location>
</feature>
<reference evidence="6 7" key="1">
    <citation type="journal article" date="2019" name="Mol. Ecol. Resour.">
        <title>Chromosome-level genome assembly of Triplophysa tibetana, a fish adapted to the harsh high-altitude environment of the Tibetan Plateau.</title>
        <authorList>
            <person name="Yang X."/>
            <person name="Liu H."/>
            <person name="Ma Z."/>
            <person name="Zou Y."/>
            <person name="Zou M."/>
            <person name="Mao Y."/>
            <person name="Li X."/>
            <person name="Wang H."/>
            <person name="Chen T."/>
            <person name="Wang W."/>
            <person name="Yang R."/>
        </authorList>
    </citation>
    <scope>NUCLEOTIDE SEQUENCE [LARGE SCALE GENOMIC DNA]</scope>
    <source>
        <strain evidence="6">TTIB1903HZAU</strain>
        <tissue evidence="6">Muscle</tissue>
    </source>
</reference>
<feature type="region of interest" description="Disordered" evidence="4">
    <location>
        <begin position="689"/>
        <end position="744"/>
    </location>
</feature>
<feature type="compositionally biased region" description="Polar residues" evidence="4">
    <location>
        <begin position="364"/>
        <end position="379"/>
    </location>
</feature>
<keyword evidence="2 3" id="KW-0175">Coiled coil</keyword>
<name>A0A5A9NEK3_9TELE</name>
<dbReference type="EMBL" id="SOYY01000020">
    <property type="protein sequence ID" value="KAA0707231.1"/>
    <property type="molecule type" value="Genomic_DNA"/>
</dbReference>
<dbReference type="GO" id="GO:0005930">
    <property type="term" value="C:axoneme"/>
    <property type="evidence" value="ECO:0007669"/>
    <property type="project" value="TreeGrafter"/>
</dbReference>
<feature type="compositionally biased region" description="Basic and acidic residues" evidence="4">
    <location>
        <begin position="499"/>
        <end position="525"/>
    </location>
</feature>
<dbReference type="Proteomes" id="UP000324632">
    <property type="component" value="Chromosome 20"/>
</dbReference>
<feature type="compositionally biased region" description="Basic and acidic residues" evidence="4">
    <location>
        <begin position="31"/>
        <end position="41"/>
    </location>
</feature>
<organism evidence="6 7">
    <name type="scientific">Triplophysa tibetana</name>
    <dbReference type="NCBI Taxonomy" id="1572043"/>
    <lineage>
        <taxon>Eukaryota</taxon>
        <taxon>Metazoa</taxon>
        <taxon>Chordata</taxon>
        <taxon>Craniata</taxon>
        <taxon>Vertebrata</taxon>
        <taxon>Euteleostomi</taxon>
        <taxon>Actinopterygii</taxon>
        <taxon>Neopterygii</taxon>
        <taxon>Teleostei</taxon>
        <taxon>Ostariophysi</taxon>
        <taxon>Cypriniformes</taxon>
        <taxon>Nemacheilidae</taxon>
        <taxon>Triplophysa</taxon>
    </lineage>
</organism>
<feature type="coiled-coil region" evidence="3">
    <location>
        <begin position="240"/>
        <end position="346"/>
    </location>
</feature>
<dbReference type="AlphaFoldDB" id="A0A5A9NEK3"/>
<protein>
    <submittedName>
        <fullName evidence="6">Lebercilin Leber congenital amaurosis 5 protein</fullName>
    </submittedName>
</protein>
<feature type="region of interest" description="Disordered" evidence="4">
    <location>
        <begin position="1"/>
        <end position="151"/>
    </location>
</feature>
<evidence type="ECO:0000256" key="1">
    <source>
        <dbReference type="ARBA" id="ARBA00010229"/>
    </source>
</evidence>
<accession>A0A5A9NEK3</accession>
<feature type="coiled-coil region" evidence="3">
    <location>
        <begin position="163"/>
        <end position="207"/>
    </location>
</feature>
<comment type="caution">
    <text evidence="6">The sequence shown here is derived from an EMBL/GenBank/DDBJ whole genome shotgun (WGS) entry which is preliminary data.</text>
</comment>
<feature type="compositionally biased region" description="Low complexity" evidence="4">
    <location>
        <begin position="79"/>
        <end position="92"/>
    </location>
</feature>
<feature type="compositionally biased region" description="Basic and acidic residues" evidence="4">
    <location>
        <begin position="139"/>
        <end position="151"/>
    </location>
</feature>
<evidence type="ECO:0000256" key="2">
    <source>
        <dbReference type="ARBA" id="ARBA00023054"/>
    </source>
</evidence>
<evidence type="ECO:0000259" key="5">
    <source>
        <dbReference type="Pfam" id="PF15619"/>
    </source>
</evidence>
<feature type="compositionally biased region" description="Polar residues" evidence="4">
    <location>
        <begin position="647"/>
        <end position="658"/>
    </location>
</feature>
<feature type="domain" description="Lebercilin" evidence="5">
    <location>
        <begin position="151"/>
        <end position="343"/>
    </location>
</feature>
<feature type="compositionally biased region" description="Basic and acidic residues" evidence="4">
    <location>
        <begin position="548"/>
        <end position="564"/>
    </location>
</feature>
<dbReference type="GO" id="GO:0042073">
    <property type="term" value="P:intraciliary transport"/>
    <property type="evidence" value="ECO:0007669"/>
    <property type="project" value="TreeGrafter"/>
</dbReference>
<dbReference type="InterPro" id="IPR028933">
    <property type="entry name" value="Lebercilin_dom"/>
</dbReference>
<evidence type="ECO:0000313" key="6">
    <source>
        <dbReference type="EMBL" id="KAA0707231.1"/>
    </source>
</evidence>
<sequence length="767" mass="87898">MELHEDNQESKHSPLSHLSEGKVSKSSPQSVKREKYLKDVEGSSGGRVRTRTRDPDRDRCSDGERSSASFYSDDDYVSHSDQSLSPRSLSPSPHRRGRSRRVSGSPLHRAVVSKGVSRRPPPHSHNPQQQSRGMRSHSLNKDAPSKDVEPVTKRMLSARLLKINDLKNALSELRLHADELQRENRLLRQLQLRQEKALHRYNDTESEISQLLSHHNNETLVLRERLRRSQTNQRVAEGSLKERDAQLQRCRNQVQKLQHLVDDQNLGEREELSQKFVHAQAKLQESECRVKDLEKNMELSSGSFQRHLTYERRRTHEAQQQVKALQEEVERLCTKLKEKERELDARNIYANRMVKPSSKKEADNASSRKATNTTSTKAVQTEERTLSLDFPSPPPALTSGLPHDIQTDDYLSLKARDQQGRDQKQRDAKEWEIQTFWREREKEREIEFATQQTREKEKEKYVHDRERETELLKNNEKRIQRLDQQSSSHNKNAKGLRNGLDRDEEDWRIGLSKSRKEEESRRQREPEEEELKAGNPEIQAVNQEQVEEERQRKEQLLAKMREIDMQTQGQDSDFFSDDTGSIRSPPRSSEQRNQNGIFKLTDPDETLNTFGSRKREAGIRAQRPSEDLDLAFGSYAPSFGKPALRTGLTSRNTNQNSNPEPPRELDGGLELGGGVKEKKSNLMQQLFGSNAAPPPSEASSKMEVLSPPVSAQIHSGAVSGRKRDTDTPTGLNMGSLPNNRSTFQVSESRPVVRAVTSFDDDIEEVTL</sequence>
<dbReference type="InterPro" id="IPR026188">
    <property type="entry name" value="Lebercilin-like"/>
</dbReference>
<keyword evidence="7" id="KW-1185">Reference proteome</keyword>
<feature type="compositionally biased region" description="Basic and acidic residues" evidence="4">
    <location>
        <begin position="448"/>
        <end position="481"/>
    </location>
</feature>
<evidence type="ECO:0000256" key="4">
    <source>
        <dbReference type="SAM" id="MobiDB-lite"/>
    </source>
</evidence>
<feature type="compositionally biased region" description="Basic and acidic residues" evidence="4">
    <location>
        <begin position="613"/>
        <end position="623"/>
    </location>
</feature>
<feature type="compositionally biased region" description="Basic and acidic residues" evidence="4">
    <location>
        <begin position="1"/>
        <end position="12"/>
    </location>
</feature>